<proteinExistence type="predicted"/>
<evidence type="ECO:0000313" key="3">
    <source>
        <dbReference type="EMBL" id="GCB84112.1"/>
    </source>
</evidence>
<evidence type="ECO:0000259" key="2">
    <source>
        <dbReference type="Pfam" id="PF07443"/>
    </source>
</evidence>
<dbReference type="Proteomes" id="UP000288216">
    <property type="component" value="Unassembled WGS sequence"/>
</dbReference>
<evidence type="ECO:0000313" key="4">
    <source>
        <dbReference type="Proteomes" id="UP000288216"/>
    </source>
</evidence>
<dbReference type="OrthoDB" id="2801544at2759"/>
<name>A0A401QFJ4_SCYTO</name>
<dbReference type="Pfam" id="PF07443">
    <property type="entry name" value="HARP"/>
    <property type="match status" value="1"/>
</dbReference>
<comment type="caution">
    <text evidence="3">The sequence shown here is derived from an EMBL/GenBank/DDBJ whole genome shotgun (WGS) entry which is preliminary data.</text>
</comment>
<evidence type="ECO:0000256" key="1">
    <source>
        <dbReference type="SAM" id="MobiDB-lite"/>
    </source>
</evidence>
<sequence>MSTGLTEDQKRQIEENRLKAVARRAERLALQRQQALTPGNSASQFNHHNGLRFPPTHSQLGPVQQSERVGQQKAAIDTASQTRLPLDSGNTQPTACSAQTVSNAVPPILTEEMNMLPFYRSEREPRPCTNPVVPGNVASQSWKSHSSAAGSPVSNWRNNSSGSCVKHSEGRFQVEIGYNAELLSVFKTIPSRNFGKSYIMWHSEREVELERKLVLRKAGKEGGGAGERREGDGCQLGAGEAEF</sequence>
<feature type="region of interest" description="Disordered" evidence="1">
    <location>
        <begin position="218"/>
        <end position="243"/>
    </location>
</feature>
<accession>A0A401QFJ4</accession>
<dbReference type="InterPro" id="IPR010003">
    <property type="entry name" value="HARP_dom"/>
</dbReference>
<dbReference type="STRING" id="75743.A0A401QFJ4"/>
<keyword evidence="4" id="KW-1185">Reference proteome</keyword>
<reference evidence="3 4" key="1">
    <citation type="journal article" date="2018" name="Nat. Ecol. Evol.">
        <title>Shark genomes provide insights into elasmobranch evolution and the origin of vertebrates.</title>
        <authorList>
            <person name="Hara Y"/>
            <person name="Yamaguchi K"/>
            <person name="Onimaru K"/>
            <person name="Kadota M"/>
            <person name="Koyanagi M"/>
            <person name="Keeley SD"/>
            <person name="Tatsumi K"/>
            <person name="Tanaka K"/>
            <person name="Motone F"/>
            <person name="Kageyama Y"/>
            <person name="Nozu R"/>
            <person name="Adachi N"/>
            <person name="Nishimura O"/>
            <person name="Nakagawa R"/>
            <person name="Tanegashima C"/>
            <person name="Kiyatake I"/>
            <person name="Matsumoto R"/>
            <person name="Murakumo K"/>
            <person name="Nishida K"/>
            <person name="Terakita A"/>
            <person name="Kuratani S"/>
            <person name="Sato K"/>
            <person name="Hyodo S Kuraku.S."/>
        </authorList>
    </citation>
    <scope>NUCLEOTIDE SEQUENCE [LARGE SCALE GENOMIC DNA]</scope>
</reference>
<organism evidence="3 4">
    <name type="scientific">Scyliorhinus torazame</name>
    <name type="common">Cloudy catshark</name>
    <name type="synonym">Catulus torazame</name>
    <dbReference type="NCBI Taxonomy" id="75743"/>
    <lineage>
        <taxon>Eukaryota</taxon>
        <taxon>Metazoa</taxon>
        <taxon>Chordata</taxon>
        <taxon>Craniata</taxon>
        <taxon>Vertebrata</taxon>
        <taxon>Chondrichthyes</taxon>
        <taxon>Elasmobranchii</taxon>
        <taxon>Galeomorphii</taxon>
        <taxon>Galeoidea</taxon>
        <taxon>Carcharhiniformes</taxon>
        <taxon>Scyliorhinidae</taxon>
        <taxon>Scyliorhinus</taxon>
    </lineage>
</organism>
<gene>
    <name evidence="3" type="ORF">scyTo_0024780</name>
</gene>
<protein>
    <recommendedName>
        <fullName evidence="2">HARP domain-containing protein</fullName>
    </recommendedName>
</protein>
<dbReference type="EMBL" id="BFAA01055839">
    <property type="protein sequence ID" value="GCB84112.1"/>
    <property type="molecule type" value="Genomic_DNA"/>
</dbReference>
<dbReference type="AlphaFoldDB" id="A0A401QFJ4"/>
<feature type="domain" description="HARP" evidence="2">
    <location>
        <begin position="172"/>
        <end position="201"/>
    </location>
</feature>